<dbReference type="PANTHER" id="PTHR47506">
    <property type="entry name" value="TRANSCRIPTIONAL REGULATORY PROTEIN"/>
    <property type="match status" value="1"/>
</dbReference>
<keyword evidence="1" id="KW-0805">Transcription regulation</keyword>
<gene>
    <name evidence="6" type="ORF">C1I93_05700</name>
</gene>
<keyword evidence="3" id="KW-0804">Transcription</keyword>
<dbReference type="PANTHER" id="PTHR47506:SF1">
    <property type="entry name" value="HTH-TYPE TRANSCRIPTIONAL REGULATOR YJDC"/>
    <property type="match status" value="1"/>
</dbReference>
<feature type="domain" description="HTH tetR-type" evidence="5">
    <location>
        <begin position="9"/>
        <end position="69"/>
    </location>
</feature>
<proteinExistence type="predicted"/>
<evidence type="ECO:0000259" key="5">
    <source>
        <dbReference type="PROSITE" id="PS50977"/>
    </source>
</evidence>
<evidence type="ECO:0000256" key="3">
    <source>
        <dbReference type="ARBA" id="ARBA00023163"/>
    </source>
</evidence>
<protein>
    <submittedName>
        <fullName evidence="6">TetR family transcriptional regulator</fullName>
    </submittedName>
</protein>
<evidence type="ECO:0000256" key="1">
    <source>
        <dbReference type="ARBA" id="ARBA00023015"/>
    </source>
</evidence>
<dbReference type="PROSITE" id="PS01081">
    <property type="entry name" value="HTH_TETR_1"/>
    <property type="match status" value="1"/>
</dbReference>
<accession>A0A2W2DI86</accession>
<keyword evidence="2 4" id="KW-0238">DNA-binding</keyword>
<reference evidence="6 7" key="1">
    <citation type="submission" date="2018-01" db="EMBL/GenBank/DDBJ databases">
        <title>Draft genome sequence of Jishengella endophytica.</title>
        <authorList>
            <person name="Sahin N."/>
            <person name="Ay H."/>
            <person name="Saygin H."/>
        </authorList>
    </citation>
    <scope>NUCLEOTIDE SEQUENCE [LARGE SCALE GENOMIC DNA]</scope>
    <source>
        <strain evidence="6 7">DSM 45430</strain>
    </source>
</reference>
<dbReference type="Pfam" id="PF00440">
    <property type="entry name" value="TetR_N"/>
    <property type="match status" value="1"/>
</dbReference>
<comment type="caution">
    <text evidence="6">The sequence shown here is derived from an EMBL/GenBank/DDBJ whole genome shotgun (WGS) entry which is preliminary data.</text>
</comment>
<dbReference type="Gene3D" id="1.10.357.10">
    <property type="entry name" value="Tetracycline Repressor, domain 2"/>
    <property type="match status" value="1"/>
</dbReference>
<dbReference type="EMBL" id="POTX01000023">
    <property type="protein sequence ID" value="PZF99457.1"/>
    <property type="molecule type" value="Genomic_DNA"/>
</dbReference>
<dbReference type="SUPFAM" id="SSF48498">
    <property type="entry name" value="Tetracyclin repressor-like, C-terminal domain"/>
    <property type="match status" value="1"/>
</dbReference>
<feature type="DNA-binding region" description="H-T-H motif" evidence="4">
    <location>
        <begin position="32"/>
        <end position="51"/>
    </location>
</feature>
<dbReference type="InterPro" id="IPR023772">
    <property type="entry name" value="DNA-bd_HTH_TetR-type_CS"/>
</dbReference>
<dbReference type="AlphaFoldDB" id="A0A2W2DI86"/>
<dbReference type="InterPro" id="IPR009057">
    <property type="entry name" value="Homeodomain-like_sf"/>
</dbReference>
<dbReference type="Proteomes" id="UP000248627">
    <property type="component" value="Unassembled WGS sequence"/>
</dbReference>
<organism evidence="6 7">
    <name type="scientific">Micromonospora endophytica</name>
    <dbReference type="NCBI Taxonomy" id="515350"/>
    <lineage>
        <taxon>Bacteria</taxon>
        <taxon>Bacillati</taxon>
        <taxon>Actinomycetota</taxon>
        <taxon>Actinomycetes</taxon>
        <taxon>Micromonosporales</taxon>
        <taxon>Micromonosporaceae</taxon>
        <taxon>Micromonospora</taxon>
    </lineage>
</organism>
<dbReference type="Gene3D" id="1.10.10.60">
    <property type="entry name" value="Homeodomain-like"/>
    <property type="match status" value="1"/>
</dbReference>
<dbReference type="InterPro" id="IPR001647">
    <property type="entry name" value="HTH_TetR"/>
</dbReference>
<evidence type="ECO:0000313" key="6">
    <source>
        <dbReference type="EMBL" id="PZF99457.1"/>
    </source>
</evidence>
<dbReference type="OrthoDB" id="9805134at2"/>
<evidence type="ECO:0000256" key="4">
    <source>
        <dbReference type="PROSITE-ProRule" id="PRU00335"/>
    </source>
</evidence>
<keyword evidence="7" id="KW-1185">Reference proteome</keyword>
<dbReference type="PROSITE" id="PS50977">
    <property type="entry name" value="HTH_TETR_2"/>
    <property type="match status" value="1"/>
</dbReference>
<evidence type="ECO:0000313" key="7">
    <source>
        <dbReference type="Proteomes" id="UP000248627"/>
    </source>
</evidence>
<dbReference type="InterPro" id="IPR036271">
    <property type="entry name" value="Tet_transcr_reg_TetR-rel_C_sf"/>
</dbReference>
<dbReference type="GO" id="GO:0003677">
    <property type="term" value="F:DNA binding"/>
    <property type="evidence" value="ECO:0007669"/>
    <property type="project" value="UniProtKB-UniRule"/>
</dbReference>
<evidence type="ECO:0000256" key="2">
    <source>
        <dbReference type="ARBA" id="ARBA00023125"/>
    </source>
</evidence>
<dbReference type="SUPFAM" id="SSF46689">
    <property type="entry name" value="Homeodomain-like"/>
    <property type="match status" value="1"/>
</dbReference>
<dbReference type="RefSeq" id="WP_111242163.1">
    <property type="nucleotide sequence ID" value="NZ_POTX01000023.1"/>
</dbReference>
<sequence length="211" mass="22544">MAQRGRPRSFDRDVALRRAMEVFWRHGYQGASMTALTAAMGINSPSLYAAFGSKEALFRAAVALYNTTEGQGPQAALNGDGTTRESVEAMLRHHARSYPDPANPTGCLVVLAGNGNLPESDAVGHFLAECRERDIVEVRRRIVRGRDEGDLPRTVAPDALARFVVAVAQGMAVQARDGASTDQLDGIVDCAMAAWDGLVHGPRTASEPAPS</sequence>
<name>A0A2W2DI86_9ACTN</name>